<dbReference type="Proteomes" id="UP000268350">
    <property type="component" value="Unassembled WGS sequence"/>
</dbReference>
<dbReference type="InterPro" id="IPR036812">
    <property type="entry name" value="NAD(P)_OxRdtase_dom_sf"/>
</dbReference>
<dbReference type="PROSITE" id="PS00062">
    <property type="entry name" value="ALDOKETO_REDUCTASE_2"/>
    <property type="match status" value="1"/>
</dbReference>
<feature type="site" description="Lowers pKa of active site Tyr" evidence="3">
    <location>
        <position position="115"/>
    </location>
</feature>
<dbReference type="PRINTS" id="PR00069">
    <property type="entry name" value="ALDKETRDTASE"/>
</dbReference>
<organism evidence="5 6">
    <name type="scientific">Drosophila guanche</name>
    <name type="common">Fruit fly</name>
    <dbReference type="NCBI Taxonomy" id="7266"/>
    <lineage>
        <taxon>Eukaryota</taxon>
        <taxon>Metazoa</taxon>
        <taxon>Ecdysozoa</taxon>
        <taxon>Arthropoda</taxon>
        <taxon>Hexapoda</taxon>
        <taxon>Insecta</taxon>
        <taxon>Pterygota</taxon>
        <taxon>Neoptera</taxon>
        <taxon>Endopterygota</taxon>
        <taxon>Diptera</taxon>
        <taxon>Brachycera</taxon>
        <taxon>Muscomorpha</taxon>
        <taxon>Ephydroidea</taxon>
        <taxon>Drosophilidae</taxon>
        <taxon>Drosophila</taxon>
        <taxon>Sophophora</taxon>
    </lineage>
</organism>
<dbReference type="FunFam" id="3.20.20.100:FF:000023">
    <property type="entry name" value="aldose reductase"/>
    <property type="match status" value="1"/>
</dbReference>
<dbReference type="InterPro" id="IPR023210">
    <property type="entry name" value="NADP_OxRdtase_dom"/>
</dbReference>
<dbReference type="InterPro" id="IPR018170">
    <property type="entry name" value="Aldo/ket_reductase_CS"/>
</dbReference>
<evidence type="ECO:0000313" key="5">
    <source>
        <dbReference type="EMBL" id="SPP87434.1"/>
    </source>
</evidence>
<dbReference type="STRING" id="7266.A0A3B0JZF5"/>
<dbReference type="PROSITE" id="PS00798">
    <property type="entry name" value="ALDOKETO_REDUCTASE_1"/>
    <property type="match status" value="1"/>
</dbReference>
<dbReference type="AlphaFoldDB" id="A0A3B0JZF5"/>
<evidence type="ECO:0000256" key="2">
    <source>
        <dbReference type="PIRSR" id="PIRSR000097-2"/>
    </source>
</evidence>
<accession>A0A3B0JZF5</accession>
<dbReference type="CDD" id="cd19116">
    <property type="entry name" value="AKR_AKR2E1-5"/>
    <property type="match status" value="1"/>
</dbReference>
<evidence type="ECO:0000256" key="3">
    <source>
        <dbReference type="PIRSR" id="PIRSR000097-3"/>
    </source>
</evidence>
<dbReference type="GO" id="GO:0016491">
    <property type="term" value="F:oxidoreductase activity"/>
    <property type="evidence" value="ECO:0007669"/>
    <property type="project" value="InterPro"/>
</dbReference>
<dbReference type="EMBL" id="OUUW01000012">
    <property type="protein sequence ID" value="SPP87434.1"/>
    <property type="molecule type" value="Genomic_DNA"/>
</dbReference>
<dbReference type="PANTHER" id="PTHR11732">
    <property type="entry name" value="ALDO/KETO REDUCTASE"/>
    <property type="match status" value="1"/>
</dbReference>
<dbReference type="Gene3D" id="3.20.20.100">
    <property type="entry name" value="NADP-dependent oxidoreductase domain"/>
    <property type="match status" value="1"/>
</dbReference>
<evidence type="ECO:0000256" key="1">
    <source>
        <dbReference type="PIRSR" id="PIRSR000097-1"/>
    </source>
</evidence>
<feature type="domain" description="NADP-dependent oxidoreductase" evidence="4">
    <location>
        <begin position="53"/>
        <end position="325"/>
    </location>
</feature>
<keyword evidence="6" id="KW-1185">Reference proteome</keyword>
<reference evidence="6" key="1">
    <citation type="submission" date="2018-01" db="EMBL/GenBank/DDBJ databases">
        <authorList>
            <person name="Alioto T."/>
            <person name="Alioto T."/>
        </authorList>
    </citation>
    <scope>NUCLEOTIDE SEQUENCE [LARGE SCALE GENOMIC DNA]</scope>
</reference>
<dbReference type="PIRSF" id="PIRSF000097">
    <property type="entry name" value="AKR"/>
    <property type="match status" value="1"/>
</dbReference>
<gene>
    <name evidence="5" type="ORF">DGUA_6G009844</name>
</gene>
<name>A0A3B0JZF5_DROGU</name>
<dbReference type="InterPro" id="IPR044488">
    <property type="entry name" value="AKR2E"/>
</dbReference>
<feature type="active site" description="Proton donor" evidence="1">
    <location>
        <position position="86"/>
    </location>
</feature>
<sequence>MFMAFKGRQIAATLISSTGALRFRFTHNCFVLNKKMKLAPTVKLNNGHEMPILGLGTYQLKKTRCENAVRYALESGYRHIDTAYLYGNEALIGKVLKGLIGEGKIKRSEVFLTTKLWDIYHEPERVRYACELQLKLLGLDYIDLYLMHSPVGVKYVTDADLMPHEGDKLCTNAVDFVDTYRSMEQLVDRGLVRSLGVSNFNILQLERLWQSCRIKPASLQIECHPELIQLPLLQFCKARGIAVVAYSPLGRPKTSKALPSFYTDAELLAIAHKYGKTPAQLALRYLIDIGTLPIPKAAQELHIAENLDIFDFSLAPPELEQLGKLNRGLRIWKFLKAKDHQHYPYET</sequence>
<dbReference type="Pfam" id="PF00248">
    <property type="entry name" value="Aldo_ket_red"/>
    <property type="match status" value="1"/>
</dbReference>
<feature type="binding site" evidence="2">
    <location>
        <position position="148"/>
    </location>
    <ligand>
        <name>substrate</name>
    </ligand>
</feature>
<evidence type="ECO:0000259" key="4">
    <source>
        <dbReference type="Pfam" id="PF00248"/>
    </source>
</evidence>
<dbReference type="OrthoDB" id="416253at2759"/>
<dbReference type="OMA" id="RIWKFEK"/>
<evidence type="ECO:0000313" key="6">
    <source>
        <dbReference type="Proteomes" id="UP000268350"/>
    </source>
</evidence>
<dbReference type="InterPro" id="IPR020471">
    <property type="entry name" value="AKR"/>
</dbReference>
<proteinExistence type="predicted"/>
<protein>
    <submittedName>
        <fullName evidence="5">Blast:Aldose reductase</fullName>
    </submittedName>
</protein>
<dbReference type="SUPFAM" id="SSF51430">
    <property type="entry name" value="NAD(P)-linked oxidoreductase"/>
    <property type="match status" value="1"/>
</dbReference>